<organism evidence="8">
    <name type="scientific">freshwater metagenome</name>
    <dbReference type="NCBI Taxonomy" id="449393"/>
    <lineage>
        <taxon>unclassified sequences</taxon>
        <taxon>metagenomes</taxon>
        <taxon>ecological metagenomes</taxon>
    </lineage>
</organism>
<comment type="catalytic activity">
    <reaction evidence="6">
        <text>(sulfur carrier)-H + L-cysteine = (sulfur carrier)-SH + L-alanine</text>
        <dbReference type="Rhea" id="RHEA:43892"/>
        <dbReference type="Rhea" id="RHEA-COMP:14737"/>
        <dbReference type="Rhea" id="RHEA-COMP:14739"/>
        <dbReference type="ChEBI" id="CHEBI:29917"/>
        <dbReference type="ChEBI" id="CHEBI:35235"/>
        <dbReference type="ChEBI" id="CHEBI:57972"/>
        <dbReference type="ChEBI" id="CHEBI:64428"/>
        <dbReference type="EC" id="2.8.1.7"/>
    </reaction>
</comment>
<sequence length="415" mass="45327">MSFDPVAIRRDFPIFERKIRDGKRLVYLDSGATSQKPQAVIDAELDFYRLHNAAAHRGAHQLAEEATDIYEGAREAVARFINAEIEEVVFTKGATESLNLVAYAMGNAALGNRFHLKKGDVIVVTEMEHHANLIPWQQLAARTGATLKWFEVMPEGRLDLSQIDSLIDERVKVVALTHQSNVLGTIVPLTEIVKRAHSVGAVVVLDACQSVPHMKVDVKALDIDFLAFSGHKILGPTGVGIFWGKSHLLADLPPFLTGGSMIESVTMESATWAPAPRKFEAGVPNMAQAAGLGAAIKYIESIGIDAIHRHEITLTGYLLEKLNDIPRLKVIGPLDTVDRGAAISFTFGDIHPHDLGQYLDSQGIAVRTGHHCAWPLNRKMGVQSTTRASLYLYNTIEDCDDLVTGIHGAAKYFGA</sequence>
<dbReference type="GO" id="GO:0031071">
    <property type="term" value="F:cysteine desulfurase activity"/>
    <property type="evidence" value="ECO:0007669"/>
    <property type="project" value="UniProtKB-EC"/>
</dbReference>
<evidence type="ECO:0000313" key="8">
    <source>
        <dbReference type="EMBL" id="CAB4575538.1"/>
    </source>
</evidence>
<keyword evidence="4" id="KW-0808">Transferase</keyword>
<dbReference type="PANTHER" id="PTHR43586:SF8">
    <property type="entry name" value="CYSTEINE DESULFURASE 1, CHLOROPLASTIC"/>
    <property type="match status" value="1"/>
</dbReference>
<evidence type="ECO:0000259" key="7">
    <source>
        <dbReference type="Pfam" id="PF00266"/>
    </source>
</evidence>
<dbReference type="InterPro" id="IPR015424">
    <property type="entry name" value="PyrdxlP-dep_Trfase"/>
</dbReference>
<comment type="cofactor">
    <cofactor evidence="1">
        <name>pyridoxal 5'-phosphate</name>
        <dbReference type="ChEBI" id="CHEBI:597326"/>
    </cofactor>
</comment>
<dbReference type="PROSITE" id="PS00595">
    <property type="entry name" value="AA_TRANSFER_CLASS_5"/>
    <property type="match status" value="1"/>
</dbReference>
<dbReference type="InterPro" id="IPR015421">
    <property type="entry name" value="PyrdxlP-dep_Trfase_major"/>
</dbReference>
<dbReference type="EC" id="2.8.1.7" evidence="3"/>
<dbReference type="SUPFAM" id="SSF53383">
    <property type="entry name" value="PLP-dependent transferases"/>
    <property type="match status" value="1"/>
</dbReference>
<evidence type="ECO:0000256" key="1">
    <source>
        <dbReference type="ARBA" id="ARBA00001933"/>
    </source>
</evidence>
<keyword evidence="5" id="KW-0663">Pyridoxal phosphate</keyword>
<dbReference type="InterPro" id="IPR000192">
    <property type="entry name" value="Aminotrans_V_dom"/>
</dbReference>
<gene>
    <name evidence="8" type="ORF">UFOPK1683_00923</name>
</gene>
<name>A0A6J6ERT3_9ZZZZ</name>
<dbReference type="Pfam" id="PF00266">
    <property type="entry name" value="Aminotran_5"/>
    <property type="match status" value="1"/>
</dbReference>
<dbReference type="NCBIfam" id="TIGR01979">
    <property type="entry name" value="sufS"/>
    <property type="match status" value="1"/>
</dbReference>
<dbReference type="PANTHER" id="PTHR43586">
    <property type="entry name" value="CYSTEINE DESULFURASE"/>
    <property type="match status" value="1"/>
</dbReference>
<dbReference type="AlphaFoldDB" id="A0A6J6ERT3"/>
<comment type="similarity">
    <text evidence="2">Belongs to the class-V pyridoxal-phosphate-dependent aminotransferase family. Csd subfamily.</text>
</comment>
<dbReference type="EMBL" id="CAEZTL010000110">
    <property type="protein sequence ID" value="CAB4575538.1"/>
    <property type="molecule type" value="Genomic_DNA"/>
</dbReference>
<dbReference type="InterPro" id="IPR020578">
    <property type="entry name" value="Aminotrans_V_PyrdxlP_BS"/>
</dbReference>
<evidence type="ECO:0000256" key="5">
    <source>
        <dbReference type="ARBA" id="ARBA00022898"/>
    </source>
</evidence>
<dbReference type="GO" id="GO:0030170">
    <property type="term" value="F:pyridoxal phosphate binding"/>
    <property type="evidence" value="ECO:0007669"/>
    <property type="project" value="InterPro"/>
</dbReference>
<evidence type="ECO:0000256" key="4">
    <source>
        <dbReference type="ARBA" id="ARBA00022679"/>
    </source>
</evidence>
<evidence type="ECO:0000256" key="2">
    <source>
        <dbReference type="ARBA" id="ARBA00010447"/>
    </source>
</evidence>
<dbReference type="InterPro" id="IPR010970">
    <property type="entry name" value="Cys_dSase_SufS"/>
</dbReference>
<proteinExistence type="inferred from homology"/>
<dbReference type="CDD" id="cd06453">
    <property type="entry name" value="SufS_like"/>
    <property type="match status" value="1"/>
</dbReference>
<accession>A0A6J6ERT3</accession>
<dbReference type="Gene3D" id="3.40.640.10">
    <property type="entry name" value="Type I PLP-dependent aspartate aminotransferase-like (Major domain)"/>
    <property type="match status" value="1"/>
</dbReference>
<evidence type="ECO:0000256" key="6">
    <source>
        <dbReference type="ARBA" id="ARBA00050776"/>
    </source>
</evidence>
<evidence type="ECO:0000256" key="3">
    <source>
        <dbReference type="ARBA" id="ARBA00012239"/>
    </source>
</evidence>
<dbReference type="InterPro" id="IPR015422">
    <property type="entry name" value="PyrdxlP-dep_Trfase_small"/>
</dbReference>
<protein>
    <recommendedName>
        <fullName evidence="3">cysteine desulfurase</fullName>
        <ecNumber evidence="3">2.8.1.7</ecNumber>
    </recommendedName>
</protein>
<reference evidence="8" key="1">
    <citation type="submission" date="2020-05" db="EMBL/GenBank/DDBJ databases">
        <authorList>
            <person name="Chiriac C."/>
            <person name="Salcher M."/>
            <person name="Ghai R."/>
            <person name="Kavagutti S V."/>
        </authorList>
    </citation>
    <scope>NUCLEOTIDE SEQUENCE</scope>
</reference>
<feature type="domain" description="Aminotransferase class V" evidence="7">
    <location>
        <begin position="26"/>
        <end position="402"/>
    </location>
</feature>
<dbReference type="GO" id="GO:0006534">
    <property type="term" value="P:cysteine metabolic process"/>
    <property type="evidence" value="ECO:0007669"/>
    <property type="project" value="InterPro"/>
</dbReference>
<dbReference type="Gene3D" id="3.90.1150.10">
    <property type="entry name" value="Aspartate Aminotransferase, domain 1"/>
    <property type="match status" value="1"/>
</dbReference>